<sequence length="89" mass="9566">MSATHTRTHVTVVFGDPFLACDQCGRRARGFHDPERCGCEEGFENDPCGHHAEVTSVCPSWTPVGGDDGHGACQCLEFLGRVDHPAVLA</sequence>
<evidence type="ECO:0000313" key="1">
    <source>
        <dbReference type="EMBL" id="MDP9829476.1"/>
    </source>
</evidence>
<reference evidence="1 2" key="1">
    <citation type="submission" date="2023-07" db="EMBL/GenBank/DDBJ databases">
        <title>Sequencing the genomes of 1000 actinobacteria strains.</title>
        <authorList>
            <person name="Klenk H.-P."/>
        </authorList>
    </citation>
    <scope>NUCLEOTIDE SEQUENCE [LARGE SCALE GENOMIC DNA]</scope>
    <source>
        <strain evidence="1 2">DSM 44388</strain>
    </source>
</reference>
<protein>
    <submittedName>
        <fullName evidence="1">Uncharacterized protein</fullName>
    </submittedName>
</protein>
<keyword evidence="2" id="KW-1185">Reference proteome</keyword>
<proteinExistence type="predicted"/>
<name>A0ABT9P9V2_9ACTN</name>
<accession>A0ABT9P9V2</accession>
<gene>
    <name evidence="1" type="ORF">J2S57_005225</name>
</gene>
<dbReference type="EMBL" id="JAUSQZ010000001">
    <property type="protein sequence ID" value="MDP9829476.1"/>
    <property type="molecule type" value="Genomic_DNA"/>
</dbReference>
<evidence type="ECO:0000313" key="2">
    <source>
        <dbReference type="Proteomes" id="UP001235712"/>
    </source>
</evidence>
<organism evidence="1 2">
    <name type="scientific">Kineosporia succinea</name>
    <dbReference type="NCBI Taxonomy" id="84632"/>
    <lineage>
        <taxon>Bacteria</taxon>
        <taxon>Bacillati</taxon>
        <taxon>Actinomycetota</taxon>
        <taxon>Actinomycetes</taxon>
        <taxon>Kineosporiales</taxon>
        <taxon>Kineosporiaceae</taxon>
        <taxon>Kineosporia</taxon>
    </lineage>
</organism>
<comment type="caution">
    <text evidence="1">The sequence shown here is derived from an EMBL/GenBank/DDBJ whole genome shotgun (WGS) entry which is preliminary data.</text>
</comment>
<dbReference type="Proteomes" id="UP001235712">
    <property type="component" value="Unassembled WGS sequence"/>
</dbReference>